<dbReference type="AlphaFoldDB" id="A0A8X8KDW4"/>
<evidence type="ECO:0000313" key="2">
    <source>
        <dbReference type="Proteomes" id="UP000887320"/>
    </source>
</evidence>
<gene>
    <name evidence="1" type="ORF">KW868_01825</name>
</gene>
<name>A0A8X8KDW4_ACIGI</name>
<organism evidence="1 2">
    <name type="scientific">Acinetobacter guillouiae</name>
    <name type="common">Acinetobacter genomosp. 11</name>
    <dbReference type="NCBI Taxonomy" id="106649"/>
    <lineage>
        <taxon>Bacteria</taxon>
        <taxon>Pseudomonadati</taxon>
        <taxon>Pseudomonadota</taxon>
        <taxon>Gammaproteobacteria</taxon>
        <taxon>Moraxellales</taxon>
        <taxon>Moraxellaceae</taxon>
        <taxon>Acinetobacter</taxon>
    </lineage>
</organism>
<proteinExistence type="predicted"/>
<dbReference type="EMBL" id="JAHWXT010000001">
    <property type="protein sequence ID" value="MCF0263216.1"/>
    <property type="molecule type" value="Genomic_DNA"/>
</dbReference>
<accession>A0A8X8KDW4</accession>
<dbReference type="RefSeq" id="WP_166783232.1">
    <property type="nucleotide sequence ID" value="NZ_JAHWXT010000001.1"/>
</dbReference>
<comment type="caution">
    <text evidence="1">The sequence shown here is derived from an EMBL/GenBank/DDBJ whole genome shotgun (WGS) entry which is preliminary data.</text>
</comment>
<evidence type="ECO:0000313" key="1">
    <source>
        <dbReference type="EMBL" id="MCF0263216.1"/>
    </source>
</evidence>
<dbReference type="Proteomes" id="UP000887320">
    <property type="component" value="Unassembled WGS sequence"/>
</dbReference>
<sequence>MDKEKLHELRAKITISIADACALLKQYDEIEHCIQAYHQQNIEKICAATDCKAELAREYYDDPRYHHNLEKIIQKINEFNQRTIKLSIDENLKYVDKVGFFIWAEDENLERIQDKNNRTYFIPQDDFAYVVKLFRSLFPLFSPLRNEFECSFDPCSDNYFDQNTIQGIILKIRDLHFNDSKVMNFLEKLVCCLEEKMQIGTYVVIFGNQ</sequence>
<reference evidence="1" key="1">
    <citation type="submission" date="2021-07" db="EMBL/GenBank/DDBJ databases">
        <authorList>
            <person name="Fernandez M."/>
            <person name="Pereira P."/>
            <person name="Torres Tejerizo G.A."/>
            <person name="Gonzalez P."/>
            <person name="Agostini E."/>
        </authorList>
    </citation>
    <scope>NUCLEOTIDE SEQUENCE</scope>
    <source>
        <strain evidence="1">SFC 500-1A</strain>
    </source>
</reference>
<protein>
    <submittedName>
        <fullName evidence="1">Uncharacterized protein</fullName>
    </submittedName>
</protein>